<sequence>MYIHRRFKIPPNGTKMLFDQQTFNTSVAAQAFLGCNLFFC</sequence>
<dbReference type="EMBL" id="GBXM01014626">
    <property type="protein sequence ID" value="JAH93951.1"/>
    <property type="molecule type" value="Transcribed_RNA"/>
</dbReference>
<proteinExistence type="predicted"/>
<reference evidence="1" key="2">
    <citation type="journal article" date="2015" name="Fish Shellfish Immunol.">
        <title>Early steps in the European eel (Anguilla anguilla)-Vibrio vulnificus interaction in the gills: Role of the RtxA13 toxin.</title>
        <authorList>
            <person name="Callol A."/>
            <person name="Pajuelo D."/>
            <person name="Ebbesson L."/>
            <person name="Teles M."/>
            <person name="MacKenzie S."/>
            <person name="Amaro C."/>
        </authorList>
    </citation>
    <scope>NUCLEOTIDE SEQUENCE</scope>
</reference>
<name>A0A0E9WUM6_ANGAN</name>
<protein>
    <submittedName>
        <fullName evidence="1">Uncharacterized protein</fullName>
    </submittedName>
</protein>
<organism evidence="1">
    <name type="scientific">Anguilla anguilla</name>
    <name type="common">European freshwater eel</name>
    <name type="synonym">Muraena anguilla</name>
    <dbReference type="NCBI Taxonomy" id="7936"/>
    <lineage>
        <taxon>Eukaryota</taxon>
        <taxon>Metazoa</taxon>
        <taxon>Chordata</taxon>
        <taxon>Craniata</taxon>
        <taxon>Vertebrata</taxon>
        <taxon>Euteleostomi</taxon>
        <taxon>Actinopterygii</taxon>
        <taxon>Neopterygii</taxon>
        <taxon>Teleostei</taxon>
        <taxon>Anguilliformes</taxon>
        <taxon>Anguillidae</taxon>
        <taxon>Anguilla</taxon>
    </lineage>
</organism>
<reference evidence="1" key="1">
    <citation type="submission" date="2014-11" db="EMBL/GenBank/DDBJ databases">
        <authorList>
            <person name="Amaro Gonzalez C."/>
        </authorList>
    </citation>
    <scope>NUCLEOTIDE SEQUENCE</scope>
</reference>
<evidence type="ECO:0000313" key="1">
    <source>
        <dbReference type="EMBL" id="JAH93951.1"/>
    </source>
</evidence>
<accession>A0A0E9WUM6</accession>
<dbReference type="AlphaFoldDB" id="A0A0E9WUM6"/>
<dbReference type="PROSITE" id="PS51257">
    <property type="entry name" value="PROKAR_LIPOPROTEIN"/>
    <property type="match status" value="1"/>
</dbReference>